<protein>
    <submittedName>
        <fullName evidence="1">Uncharacterized protein</fullName>
    </submittedName>
</protein>
<accession>A0A564Z1C5</accession>
<name>A0A564Z1C5_HYMDI</name>
<dbReference type="AlphaFoldDB" id="A0A564Z1C5"/>
<evidence type="ECO:0000313" key="1">
    <source>
        <dbReference type="EMBL" id="VUZ52644.1"/>
    </source>
</evidence>
<dbReference type="Proteomes" id="UP000321570">
    <property type="component" value="Unassembled WGS sequence"/>
</dbReference>
<gene>
    <name evidence="1" type="ORF">WMSIL1_LOCUS11110</name>
</gene>
<keyword evidence="2" id="KW-1185">Reference proteome</keyword>
<evidence type="ECO:0000313" key="2">
    <source>
        <dbReference type="Proteomes" id="UP000321570"/>
    </source>
</evidence>
<dbReference type="EMBL" id="CABIJS010000510">
    <property type="protein sequence ID" value="VUZ52644.1"/>
    <property type="molecule type" value="Genomic_DNA"/>
</dbReference>
<proteinExistence type="predicted"/>
<organism evidence="1 2">
    <name type="scientific">Hymenolepis diminuta</name>
    <name type="common">Rat tapeworm</name>
    <dbReference type="NCBI Taxonomy" id="6216"/>
    <lineage>
        <taxon>Eukaryota</taxon>
        <taxon>Metazoa</taxon>
        <taxon>Spiralia</taxon>
        <taxon>Lophotrochozoa</taxon>
        <taxon>Platyhelminthes</taxon>
        <taxon>Cestoda</taxon>
        <taxon>Eucestoda</taxon>
        <taxon>Cyclophyllidea</taxon>
        <taxon>Hymenolepididae</taxon>
        <taxon>Hymenolepis</taxon>
    </lineage>
</organism>
<sequence length="123" mass="14044">MESSIPKAVPARFTSEPTVRKQRSVMKSCLFIHQTNQKCRLKGQKEGCSPLASFSMFEQSTMIKSPKCPDISLSHYPPYLNGLDEELVDKVKRQLLISQREETMEEIPNSLQSRYQMTPHVGV</sequence>
<reference evidence="1 2" key="1">
    <citation type="submission" date="2019-07" db="EMBL/GenBank/DDBJ databases">
        <authorList>
            <person name="Jastrzebski P J."/>
            <person name="Paukszto L."/>
            <person name="Jastrzebski P J."/>
        </authorList>
    </citation>
    <scope>NUCLEOTIDE SEQUENCE [LARGE SCALE GENOMIC DNA]</scope>
    <source>
        <strain evidence="1 2">WMS-il1</strain>
    </source>
</reference>